<dbReference type="EMBL" id="VTRV01000105">
    <property type="protein sequence ID" value="TZF88485.1"/>
    <property type="molecule type" value="Genomic_DNA"/>
</dbReference>
<protein>
    <recommendedName>
        <fullName evidence="5">Lipoprotein</fullName>
    </recommendedName>
</protein>
<dbReference type="AlphaFoldDB" id="A0A5D8Z0H9"/>
<organism evidence="3 4">
    <name type="scientific">Cognatilysobacter lacus</name>
    <dbReference type="NCBI Taxonomy" id="1643323"/>
    <lineage>
        <taxon>Bacteria</taxon>
        <taxon>Pseudomonadati</taxon>
        <taxon>Pseudomonadota</taxon>
        <taxon>Gammaproteobacteria</taxon>
        <taxon>Lysobacterales</taxon>
        <taxon>Lysobacteraceae</taxon>
        <taxon>Cognatilysobacter</taxon>
    </lineage>
</organism>
<evidence type="ECO:0000313" key="4">
    <source>
        <dbReference type="Proteomes" id="UP000323164"/>
    </source>
</evidence>
<keyword evidence="4" id="KW-1185">Reference proteome</keyword>
<sequence length="79" mass="8420">MCRLPVVLVAVVLLAACSKPALPDKDKPVEPKALARHDDLERAMREPLQRAKDTQAVVDAAASAQQAQIDAATDPAPDH</sequence>
<gene>
    <name evidence="3" type="ORF">FW784_09800</name>
</gene>
<dbReference type="RefSeq" id="WP_149353165.1">
    <property type="nucleotide sequence ID" value="NZ_VTRV01000105.1"/>
</dbReference>
<accession>A0A5D8Z0H9</accession>
<evidence type="ECO:0000313" key="3">
    <source>
        <dbReference type="EMBL" id="TZF88485.1"/>
    </source>
</evidence>
<reference evidence="3 4" key="1">
    <citation type="submission" date="2019-08" db="EMBL/GenBank/DDBJ databases">
        <title>Draft genome sequence of Lysobacter sp. UKS-15.</title>
        <authorList>
            <person name="Im W.-T."/>
        </authorList>
    </citation>
    <scope>NUCLEOTIDE SEQUENCE [LARGE SCALE GENOMIC DNA]</scope>
    <source>
        <strain evidence="3 4">UKS-15</strain>
    </source>
</reference>
<dbReference type="PROSITE" id="PS51257">
    <property type="entry name" value="PROKAR_LIPOPROTEIN"/>
    <property type="match status" value="1"/>
</dbReference>
<feature type="region of interest" description="Disordered" evidence="1">
    <location>
        <begin position="60"/>
        <end position="79"/>
    </location>
</feature>
<dbReference type="Proteomes" id="UP000323164">
    <property type="component" value="Unassembled WGS sequence"/>
</dbReference>
<evidence type="ECO:0000256" key="2">
    <source>
        <dbReference type="SAM" id="SignalP"/>
    </source>
</evidence>
<comment type="caution">
    <text evidence="3">The sequence shown here is derived from an EMBL/GenBank/DDBJ whole genome shotgun (WGS) entry which is preliminary data.</text>
</comment>
<evidence type="ECO:0000256" key="1">
    <source>
        <dbReference type="SAM" id="MobiDB-lite"/>
    </source>
</evidence>
<feature type="chain" id="PRO_5022908205" description="Lipoprotein" evidence="2">
    <location>
        <begin position="24"/>
        <end position="79"/>
    </location>
</feature>
<dbReference type="OrthoDB" id="9871103at2"/>
<name>A0A5D8Z0H9_9GAMM</name>
<feature type="signal peptide" evidence="2">
    <location>
        <begin position="1"/>
        <end position="23"/>
    </location>
</feature>
<keyword evidence="2" id="KW-0732">Signal</keyword>
<proteinExistence type="predicted"/>
<evidence type="ECO:0008006" key="5">
    <source>
        <dbReference type="Google" id="ProtNLM"/>
    </source>
</evidence>